<evidence type="ECO:0000256" key="1">
    <source>
        <dbReference type="SAM" id="MobiDB-lite"/>
    </source>
</evidence>
<reference evidence="2" key="1">
    <citation type="submission" date="2020-01" db="EMBL/GenBank/DDBJ databases">
        <authorList>
            <consortium name="DOE Joint Genome Institute"/>
            <person name="Haridas S."/>
            <person name="Albert R."/>
            <person name="Binder M."/>
            <person name="Bloem J."/>
            <person name="Labutti K."/>
            <person name="Salamov A."/>
            <person name="Andreopoulos B."/>
            <person name="Baker S.E."/>
            <person name="Barry K."/>
            <person name="Bills G."/>
            <person name="Bluhm B.H."/>
            <person name="Cannon C."/>
            <person name="Castanera R."/>
            <person name="Culley D.E."/>
            <person name="Daum C."/>
            <person name="Ezra D."/>
            <person name="Gonzalez J.B."/>
            <person name="Henrissat B."/>
            <person name="Kuo A."/>
            <person name="Liang C."/>
            <person name="Lipzen A."/>
            <person name="Lutzoni F."/>
            <person name="Magnuson J."/>
            <person name="Mondo S."/>
            <person name="Nolan M."/>
            <person name="Ohm R."/>
            <person name="Pangilinan J."/>
            <person name="Park H.-J."/>
            <person name="Ramirez L."/>
            <person name="Alfaro M."/>
            <person name="Sun H."/>
            <person name="Tritt A."/>
            <person name="Yoshinaga Y."/>
            <person name="Zwiers L.-H."/>
            <person name="Turgeon B.G."/>
            <person name="Goodwin S.B."/>
            <person name="Spatafora J.W."/>
            <person name="Crous P.W."/>
            <person name="Grigoriev I.V."/>
        </authorList>
    </citation>
    <scope>NUCLEOTIDE SEQUENCE</scope>
    <source>
        <strain evidence="2">IPT5</strain>
    </source>
</reference>
<keyword evidence="3" id="KW-1185">Reference proteome</keyword>
<accession>A0A6A7B4R5</accession>
<dbReference type="AlphaFoldDB" id="A0A6A7B4R5"/>
<organism evidence="2 3">
    <name type="scientific">Plenodomus tracheiphilus IPT5</name>
    <dbReference type="NCBI Taxonomy" id="1408161"/>
    <lineage>
        <taxon>Eukaryota</taxon>
        <taxon>Fungi</taxon>
        <taxon>Dikarya</taxon>
        <taxon>Ascomycota</taxon>
        <taxon>Pezizomycotina</taxon>
        <taxon>Dothideomycetes</taxon>
        <taxon>Pleosporomycetidae</taxon>
        <taxon>Pleosporales</taxon>
        <taxon>Pleosporineae</taxon>
        <taxon>Leptosphaeriaceae</taxon>
        <taxon>Plenodomus</taxon>
    </lineage>
</organism>
<name>A0A6A7B4R5_9PLEO</name>
<feature type="region of interest" description="Disordered" evidence="1">
    <location>
        <begin position="42"/>
        <end position="68"/>
    </location>
</feature>
<dbReference type="Proteomes" id="UP000799423">
    <property type="component" value="Unassembled WGS sequence"/>
</dbReference>
<sequence>MMAEQREIELLKSRILRLNSELHFYKEHHARCNCVAERPATPIGPGLQAVRSPSPPLSESRRSFTSPQPEELVVIPYTASSLTLANNKRCPKPPPERPSKKRTKREVTMDAFIADVHNDAFDTRTALTSVKLSEPGESTYKRGTMLVERTLKALRQSADADTTARAELFFFLSSLSVLERLEVLSEDDVQGLMQKLEGKVSTVNHQRRVRDGALWFHEKIISELCKQGWTLHHAISVVAPRAPRRAYVYDDISHSKNIIPIIEAFQSVKEPSRGMEDLGSLFLQYICYWQPSISQKKIRQLLYPTVSSLEFPSVSHPPSRNEPQIISLEVSPQSLETASTSLIIPDQSIISTPVTLQSSLYPPSNHISNVALAQLHEEPVTRLRLGNGYQQSEEIVPYIVSATSLISAAEPPNVESYIANLGPQLQLWNQREVPDTAQSIWFAMNGNIEGLKYLFNRRLASPKDVSYTRRYSLVRVVGSLRRNVQLCNCKVSAQSGSLCG</sequence>
<protein>
    <submittedName>
        <fullName evidence="2">Uncharacterized protein</fullName>
    </submittedName>
</protein>
<evidence type="ECO:0000313" key="3">
    <source>
        <dbReference type="Proteomes" id="UP000799423"/>
    </source>
</evidence>
<evidence type="ECO:0000313" key="2">
    <source>
        <dbReference type="EMBL" id="KAF2849435.1"/>
    </source>
</evidence>
<feature type="region of interest" description="Disordered" evidence="1">
    <location>
        <begin position="85"/>
        <end position="104"/>
    </location>
</feature>
<gene>
    <name evidence="2" type="ORF">T440DRAFT_126549</name>
</gene>
<dbReference type="EMBL" id="MU006311">
    <property type="protein sequence ID" value="KAF2849435.1"/>
    <property type="molecule type" value="Genomic_DNA"/>
</dbReference>
<proteinExistence type="predicted"/>
<dbReference type="OrthoDB" id="341259at2759"/>